<reference evidence="1" key="1">
    <citation type="submission" date="2013-07" db="EMBL/GenBank/DDBJ databases">
        <authorList>
            <person name="Geib S."/>
        </authorList>
    </citation>
    <scope>NUCLEOTIDE SEQUENCE</scope>
</reference>
<dbReference type="EMBL" id="GAMC01014500">
    <property type="protein sequence ID" value="JAB92055.1"/>
    <property type="molecule type" value="mRNA"/>
</dbReference>
<evidence type="ECO:0000313" key="1">
    <source>
        <dbReference type="EMBL" id="JAB92055.1"/>
    </source>
</evidence>
<proteinExistence type="evidence at transcript level"/>
<name>W8ATB9_CERCA</name>
<protein>
    <submittedName>
        <fullName evidence="1">Uncharacterized protein</fullName>
    </submittedName>
</protein>
<reference evidence="1" key="2">
    <citation type="journal article" date="2014" name="BMC Genomics">
        <title>A genomic perspective to assessing quality of mass-reared SIT flies used in Mediterranean fruit fly (Ceratitis capitata) eradication in California.</title>
        <authorList>
            <person name="Calla B."/>
            <person name="Hall B."/>
            <person name="Hou S."/>
            <person name="Geib S.M."/>
        </authorList>
    </citation>
    <scope>NUCLEOTIDE SEQUENCE</scope>
</reference>
<accession>W8ATB9</accession>
<sequence>MHFHSIFSLLKKEISKIRMPHKQKVFIGALVVLSSVLSLNAHPMYDGPSPAVLLKDMPRTQRQVVQPTWLVDKRRPATPSEANVRITAQNLQEAAELREEIRKAVEEGRFAVDVEQDSSTFIEEGNFQSQSVPQPLGPFSSNQPQWSFPWIPMDQFRSQQPQSNIMQRMWNDFMENTRRVWERN</sequence>
<organism evidence="1">
    <name type="scientific">Ceratitis capitata</name>
    <name type="common">Mediterranean fruit fly</name>
    <name type="synonym">Tephritis capitata</name>
    <dbReference type="NCBI Taxonomy" id="7213"/>
    <lineage>
        <taxon>Eukaryota</taxon>
        <taxon>Metazoa</taxon>
        <taxon>Ecdysozoa</taxon>
        <taxon>Arthropoda</taxon>
        <taxon>Hexapoda</taxon>
        <taxon>Insecta</taxon>
        <taxon>Pterygota</taxon>
        <taxon>Neoptera</taxon>
        <taxon>Endopterygota</taxon>
        <taxon>Diptera</taxon>
        <taxon>Brachycera</taxon>
        <taxon>Muscomorpha</taxon>
        <taxon>Tephritoidea</taxon>
        <taxon>Tephritidae</taxon>
        <taxon>Ceratitis</taxon>
        <taxon>Ceratitis</taxon>
    </lineage>
</organism>
<dbReference type="AlphaFoldDB" id="W8ATB9"/>
<dbReference type="OrthoDB" id="8018571at2759"/>